<sequence length="87" mass="9816">MIIELRYSPSCETVWARITADYPHDPNRGLGTAKIVRNSDGRTYSCDIPRGETVCFTQQVNDHHVTSYAHGIHDNGIYFRGARTAAY</sequence>
<reference evidence="1 2" key="1">
    <citation type="submission" date="2020-12" db="EMBL/GenBank/DDBJ databases">
        <title>WGS of Thermoactinomyces spp.</title>
        <authorList>
            <person name="Cheng K."/>
        </authorList>
    </citation>
    <scope>NUCLEOTIDE SEQUENCE [LARGE SCALE GENOMIC DNA]</scope>
    <source>
        <strain evidence="2">CICC 10650\ACCC 41061</strain>
    </source>
</reference>
<dbReference type="Pfam" id="PF10901">
    <property type="entry name" value="DUF2690"/>
    <property type="match status" value="1"/>
</dbReference>
<gene>
    <name evidence="1" type="ORF">I8U22_05475</name>
</gene>
<evidence type="ECO:0000313" key="2">
    <source>
        <dbReference type="Proteomes" id="UP000641910"/>
    </source>
</evidence>
<keyword evidence="2" id="KW-1185">Reference proteome</keyword>
<proteinExistence type="predicted"/>
<comment type="caution">
    <text evidence="1">The sequence shown here is derived from an EMBL/GenBank/DDBJ whole genome shotgun (WGS) entry which is preliminary data.</text>
</comment>
<accession>A0ABS0QG72</accession>
<protein>
    <submittedName>
        <fullName evidence="1">DUF2690 domain-containing protein</fullName>
    </submittedName>
</protein>
<dbReference type="EMBL" id="JAECVU010000002">
    <property type="protein sequence ID" value="MBH8588271.1"/>
    <property type="molecule type" value="Genomic_DNA"/>
</dbReference>
<dbReference type="InterPro" id="IPR021224">
    <property type="entry name" value="DUF2690"/>
</dbReference>
<evidence type="ECO:0000313" key="1">
    <source>
        <dbReference type="EMBL" id="MBH8588271.1"/>
    </source>
</evidence>
<dbReference type="Proteomes" id="UP000641910">
    <property type="component" value="Unassembled WGS sequence"/>
</dbReference>
<dbReference type="RefSeq" id="WP_165489726.1">
    <property type="nucleotide sequence ID" value="NZ_CP036487.1"/>
</dbReference>
<name>A0ABS0QG72_THEVU</name>
<organism evidence="1 2">
    <name type="scientific">Thermoactinomyces vulgaris</name>
    <dbReference type="NCBI Taxonomy" id="2026"/>
    <lineage>
        <taxon>Bacteria</taxon>
        <taxon>Bacillati</taxon>
        <taxon>Bacillota</taxon>
        <taxon>Bacilli</taxon>
        <taxon>Bacillales</taxon>
        <taxon>Thermoactinomycetaceae</taxon>
        <taxon>Thermoactinomyces</taxon>
    </lineage>
</organism>